<evidence type="ECO:0000259" key="1">
    <source>
        <dbReference type="Pfam" id="PF00651"/>
    </source>
</evidence>
<dbReference type="InterPro" id="IPR000210">
    <property type="entry name" value="BTB/POZ_dom"/>
</dbReference>
<dbReference type="Proteomes" id="UP000789831">
    <property type="component" value="Unassembled WGS sequence"/>
</dbReference>
<dbReference type="AlphaFoldDB" id="A0A9N9FPC4"/>
<comment type="caution">
    <text evidence="2">The sequence shown here is derived from an EMBL/GenBank/DDBJ whole genome shotgun (WGS) entry which is preliminary data.</text>
</comment>
<keyword evidence="3" id="KW-1185">Reference proteome</keyword>
<proteinExistence type="predicted"/>
<dbReference type="PANTHER" id="PTHR24413">
    <property type="entry name" value="SPECKLE-TYPE POZ PROTEIN"/>
    <property type="match status" value="1"/>
</dbReference>
<dbReference type="SUPFAM" id="SSF54695">
    <property type="entry name" value="POZ domain"/>
    <property type="match status" value="1"/>
</dbReference>
<feature type="non-terminal residue" evidence="2">
    <location>
        <position position="1"/>
    </location>
</feature>
<dbReference type="Gene3D" id="3.30.710.10">
    <property type="entry name" value="Potassium Channel Kv1.1, Chain A"/>
    <property type="match status" value="1"/>
</dbReference>
<reference evidence="2" key="1">
    <citation type="submission" date="2021-06" db="EMBL/GenBank/DDBJ databases">
        <authorList>
            <person name="Kallberg Y."/>
            <person name="Tangrot J."/>
            <person name="Rosling A."/>
        </authorList>
    </citation>
    <scope>NUCLEOTIDE SEQUENCE</scope>
    <source>
        <strain evidence="2">MT106</strain>
    </source>
</reference>
<name>A0A9N9FPC4_9GLOM</name>
<sequence>SNNNAANTAEKTKEFRYVIDILDFNHQTFLEMLRFLYTDQVSFNKRKDSHQTAFDLFSIADKYIIPDLRERAKVKIFHELNPNNAAEILFQSAWKWPDVKEVVFKFVVDNFGRVRKTTGYRNVSMNPRTYPMSSEILVELLSCLVPDDQAEGGETVPRTLNLTSE</sequence>
<gene>
    <name evidence="2" type="ORF">AGERDE_LOCUS6473</name>
</gene>
<organism evidence="2 3">
    <name type="scientific">Ambispora gerdemannii</name>
    <dbReference type="NCBI Taxonomy" id="144530"/>
    <lineage>
        <taxon>Eukaryota</taxon>
        <taxon>Fungi</taxon>
        <taxon>Fungi incertae sedis</taxon>
        <taxon>Mucoromycota</taxon>
        <taxon>Glomeromycotina</taxon>
        <taxon>Glomeromycetes</taxon>
        <taxon>Archaeosporales</taxon>
        <taxon>Ambisporaceae</taxon>
        <taxon>Ambispora</taxon>
    </lineage>
</organism>
<feature type="domain" description="BTB" evidence="1">
    <location>
        <begin position="12"/>
        <end position="73"/>
    </location>
</feature>
<dbReference type="InterPro" id="IPR011333">
    <property type="entry name" value="SKP1/BTB/POZ_sf"/>
</dbReference>
<dbReference type="EMBL" id="CAJVPL010001017">
    <property type="protein sequence ID" value="CAG8547099.1"/>
    <property type="molecule type" value="Genomic_DNA"/>
</dbReference>
<dbReference type="Pfam" id="PF00651">
    <property type="entry name" value="BTB"/>
    <property type="match status" value="1"/>
</dbReference>
<dbReference type="OrthoDB" id="6359816at2759"/>
<evidence type="ECO:0000313" key="3">
    <source>
        <dbReference type="Proteomes" id="UP000789831"/>
    </source>
</evidence>
<accession>A0A9N9FPC4</accession>
<evidence type="ECO:0000313" key="2">
    <source>
        <dbReference type="EMBL" id="CAG8547099.1"/>
    </source>
</evidence>
<protein>
    <submittedName>
        <fullName evidence="2">7301_t:CDS:1</fullName>
    </submittedName>
</protein>